<proteinExistence type="predicted"/>
<dbReference type="Proteomes" id="UP001497680">
    <property type="component" value="Unassembled WGS sequence"/>
</dbReference>
<gene>
    <name evidence="1" type="ORF">F4821DRAFT_279282</name>
</gene>
<organism evidence="1 2">
    <name type="scientific">Hypoxylon rubiginosum</name>
    <dbReference type="NCBI Taxonomy" id="110542"/>
    <lineage>
        <taxon>Eukaryota</taxon>
        <taxon>Fungi</taxon>
        <taxon>Dikarya</taxon>
        <taxon>Ascomycota</taxon>
        <taxon>Pezizomycotina</taxon>
        <taxon>Sordariomycetes</taxon>
        <taxon>Xylariomycetidae</taxon>
        <taxon>Xylariales</taxon>
        <taxon>Hypoxylaceae</taxon>
        <taxon>Hypoxylon</taxon>
    </lineage>
</organism>
<name>A0ACC0CYW8_9PEZI</name>
<sequence length="554" mass="62692">MSSTNQETPGRQRPPLTFGVELEFLVPYLYEGEPDVHRDIVGLPPPIRLPRGLTGNQTDEAIHGAIRDLFRDNKIPVDLQPIPYKSDFERDALHRNSVWIVTNDLTIEEHSESDSKFVGVEINGPVELDEPEAFRVINHVREVLLRNVRVRVNPSCGLHVHVGTGSERFTPSSLRRICSLVWAAEHLLVKLNHPSRTINDTCKPRRYYSNISGHANGTPTEGEEGPDHTIPEQNIDMICHDYLGADVRHGEELTSFREKNVSYRRGLSYYTADYSGAFVNARREGGYLPFQVGRSPKAKGKDYDMLEPDQEIEFRLRQYSRSASNPPSNPTLDEEELAKLPYTRTLRRIVNTPLTAEQRQRYVDFLEMYLGIVHLESEGVRKFPDPGVFEGVDRLYNGQSSCEIAFWIGPRHAEWVSLAAYNCSNIREEKRTIEFRGAEASLSDWVTTWARICIGLVRFATSAPADDFMKVLDKCDRSVKEQGVYDVIDFIVDIGLPAEAALAEKHLQENFEEFGLEFAAPHEPDPEPQGSESGDSEDSELEAEGLTFITVGNY</sequence>
<keyword evidence="2" id="KW-1185">Reference proteome</keyword>
<evidence type="ECO:0000313" key="2">
    <source>
        <dbReference type="Proteomes" id="UP001497680"/>
    </source>
</evidence>
<dbReference type="EMBL" id="MU394325">
    <property type="protein sequence ID" value="KAI6085490.1"/>
    <property type="molecule type" value="Genomic_DNA"/>
</dbReference>
<protein>
    <submittedName>
        <fullName evidence="1">Uncharacterized protein</fullName>
    </submittedName>
</protein>
<evidence type="ECO:0000313" key="1">
    <source>
        <dbReference type="EMBL" id="KAI6085490.1"/>
    </source>
</evidence>
<comment type="caution">
    <text evidence="1">The sequence shown here is derived from an EMBL/GenBank/DDBJ whole genome shotgun (WGS) entry which is preliminary data.</text>
</comment>
<accession>A0ACC0CYW8</accession>
<reference evidence="1 2" key="1">
    <citation type="journal article" date="2022" name="New Phytol.">
        <title>Ecological generalism drives hyperdiversity of secondary metabolite gene clusters in xylarialean endophytes.</title>
        <authorList>
            <person name="Franco M.E.E."/>
            <person name="Wisecaver J.H."/>
            <person name="Arnold A.E."/>
            <person name="Ju Y.M."/>
            <person name="Slot J.C."/>
            <person name="Ahrendt S."/>
            <person name="Moore L.P."/>
            <person name="Eastman K.E."/>
            <person name="Scott K."/>
            <person name="Konkel Z."/>
            <person name="Mondo S.J."/>
            <person name="Kuo A."/>
            <person name="Hayes R.D."/>
            <person name="Haridas S."/>
            <person name="Andreopoulos B."/>
            <person name="Riley R."/>
            <person name="LaButti K."/>
            <person name="Pangilinan J."/>
            <person name="Lipzen A."/>
            <person name="Amirebrahimi M."/>
            <person name="Yan J."/>
            <person name="Adam C."/>
            <person name="Keymanesh K."/>
            <person name="Ng V."/>
            <person name="Louie K."/>
            <person name="Northen T."/>
            <person name="Drula E."/>
            <person name="Henrissat B."/>
            <person name="Hsieh H.M."/>
            <person name="Youens-Clark K."/>
            <person name="Lutzoni F."/>
            <person name="Miadlikowska J."/>
            <person name="Eastwood D.C."/>
            <person name="Hamelin R.C."/>
            <person name="Grigoriev I.V."/>
            <person name="U'Ren J.M."/>
        </authorList>
    </citation>
    <scope>NUCLEOTIDE SEQUENCE [LARGE SCALE GENOMIC DNA]</scope>
    <source>
        <strain evidence="1 2">ER1909</strain>
    </source>
</reference>